<comment type="caution">
    <text evidence="1">The sequence shown here is derived from an EMBL/GenBank/DDBJ whole genome shotgun (WGS) entry which is preliminary data.</text>
</comment>
<sequence>MIGYILFAIFVVAANANNARLSGWNNAAYQRQQDALNAQSGTIQGQYNEIPTDTYVSHWTNEVLAIARGATQITITNHNVNNVKIAVGYKGANSGSLSHPWWTKSGDLVEYFSEGGVQCVYQRTGQVATVLISGPANPVVGGNQNLNLIVGALRTSSNSGPGHITWTYTAN</sequence>
<keyword evidence="2" id="KW-1185">Reference proteome</keyword>
<accession>A0A6S7IXS7</accession>
<evidence type="ECO:0000313" key="1">
    <source>
        <dbReference type="EMBL" id="CAB4022030.1"/>
    </source>
</evidence>
<proteinExistence type="predicted"/>
<dbReference type="AlphaFoldDB" id="A0A6S7IXS7"/>
<name>A0A6S7IXS7_PARCT</name>
<organism evidence="1 2">
    <name type="scientific">Paramuricea clavata</name>
    <name type="common">Red gorgonian</name>
    <name type="synonym">Violescent sea-whip</name>
    <dbReference type="NCBI Taxonomy" id="317549"/>
    <lineage>
        <taxon>Eukaryota</taxon>
        <taxon>Metazoa</taxon>
        <taxon>Cnidaria</taxon>
        <taxon>Anthozoa</taxon>
        <taxon>Octocorallia</taxon>
        <taxon>Malacalcyonacea</taxon>
        <taxon>Plexauridae</taxon>
        <taxon>Paramuricea</taxon>
    </lineage>
</organism>
<gene>
    <name evidence="1" type="ORF">PACLA_8A013887</name>
</gene>
<protein>
    <submittedName>
        <fullName evidence="1">Uncharacterized protein</fullName>
    </submittedName>
</protein>
<dbReference type="Proteomes" id="UP001152795">
    <property type="component" value="Unassembled WGS sequence"/>
</dbReference>
<evidence type="ECO:0000313" key="2">
    <source>
        <dbReference type="Proteomes" id="UP001152795"/>
    </source>
</evidence>
<dbReference type="EMBL" id="CACRXK020011771">
    <property type="protein sequence ID" value="CAB4022030.1"/>
    <property type="molecule type" value="Genomic_DNA"/>
</dbReference>
<reference evidence="1" key="1">
    <citation type="submission" date="2020-04" db="EMBL/GenBank/DDBJ databases">
        <authorList>
            <person name="Alioto T."/>
            <person name="Alioto T."/>
            <person name="Gomez Garrido J."/>
        </authorList>
    </citation>
    <scope>NUCLEOTIDE SEQUENCE</scope>
    <source>
        <strain evidence="1">A484AB</strain>
    </source>
</reference>